<dbReference type="Gene3D" id="1.10.8.500">
    <property type="entry name" value="HAMP domain in histidine kinase"/>
    <property type="match status" value="1"/>
</dbReference>
<dbReference type="Proteomes" id="UP000574133">
    <property type="component" value="Unassembled WGS sequence"/>
</dbReference>
<evidence type="ECO:0000256" key="8">
    <source>
        <dbReference type="ARBA" id="ARBA00023224"/>
    </source>
</evidence>
<keyword evidence="6 11" id="KW-1133">Transmembrane helix</keyword>
<gene>
    <name evidence="14" type="ORF">H4Q31_20795</name>
</gene>
<evidence type="ECO:0000256" key="5">
    <source>
        <dbReference type="ARBA" id="ARBA00022692"/>
    </source>
</evidence>
<evidence type="ECO:0000313" key="15">
    <source>
        <dbReference type="Proteomes" id="UP000574133"/>
    </source>
</evidence>
<evidence type="ECO:0000256" key="2">
    <source>
        <dbReference type="ARBA" id="ARBA00022475"/>
    </source>
</evidence>
<dbReference type="RefSeq" id="WP_185180982.1">
    <property type="nucleotide sequence ID" value="NZ_CBCSEP010000018.1"/>
</dbReference>
<feature type="transmembrane region" description="Helical" evidence="11">
    <location>
        <begin position="298"/>
        <end position="325"/>
    </location>
</feature>
<evidence type="ECO:0000259" key="12">
    <source>
        <dbReference type="PROSITE" id="PS50111"/>
    </source>
</evidence>
<dbReference type="SUPFAM" id="SSF58104">
    <property type="entry name" value="Methyl-accepting chemotaxis protein (MCP) signaling domain"/>
    <property type="match status" value="1"/>
</dbReference>
<dbReference type="Gene3D" id="1.10.287.950">
    <property type="entry name" value="Methyl-accepting chemotaxis protein"/>
    <property type="match status" value="1"/>
</dbReference>
<evidence type="ECO:0000256" key="9">
    <source>
        <dbReference type="ARBA" id="ARBA00029447"/>
    </source>
</evidence>
<proteinExistence type="inferred from homology"/>
<feature type="transmembrane region" description="Helical" evidence="11">
    <location>
        <begin position="28"/>
        <end position="48"/>
    </location>
</feature>
<dbReference type="SUPFAM" id="SSF103190">
    <property type="entry name" value="Sensory domain-like"/>
    <property type="match status" value="1"/>
</dbReference>
<dbReference type="EMBL" id="JACJVN010000102">
    <property type="protein sequence ID" value="MBB6679725.1"/>
    <property type="molecule type" value="Genomic_DNA"/>
</dbReference>
<dbReference type="PANTHER" id="PTHR32089:SF114">
    <property type="entry name" value="METHYL-ACCEPTING CHEMOTAXIS PROTEIN MCPB"/>
    <property type="match status" value="1"/>
</dbReference>
<dbReference type="InterPro" id="IPR033479">
    <property type="entry name" value="dCache_1"/>
</dbReference>
<dbReference type="SMART" id="SM00283">
    <property type="entry name" value="MA"/>
    <property type="match status" value="1"/>
</dbReference>
<comment type="subcellular location">
    <subcellularLocation>
        <location evidence="1">Cell membrane</location>
        <topology evidence="1">Multi-pass membrane protein</topology>
    </subcellularLocation>
</comment>
<evidence type="ECO:0000256" key="3">
    <source>
        <dbReference type="ARBA" id="ARBA00022481"/>
    </source>
</evidence>
<organism evidence="14 15">
    <name type="scientific">Cohnella lubricantis</name>
    <dbReference type="NCBI Taxonomy" id="2163172"/>
    <lineage>
        <taxon>Bacteria</taxon>
        <taxon>Bacillati</taxon>
        <taxon>Bacillota</taxon>
        <taxon>Bacilli</taxon>
        <taxon>Bacillales</taxon>
        <taxon>Paenibacillaceae</taxon>
        <taxon>Cohnella</taxon>
    </lineage>
</organism>
<dbReference type="CDD" id="cd12912">
    <property type="entry name" value="PDC2_MCP_like"/>
    <property type="match status" value="1"/>
</dbReference>
<keyword evidence="3" id="KW-0488">Methylation</keyword>
<reference evidence="14 15" key="1">
    <citation type="submission" date="2020-08" db="EMBL/GenBank/DDBJ databases">
        <title>Cohnella phylogeny.</title>
        <authorList>
            <person name="Dunlap C."/>
        </authorList>
    </citation>
    <scope>NUCLEOTIDE SEQUENCE [LARGE SCALE GENOMIC DNA]</scope>
    <source>
        <strain evidence="14 15">DSM 103658</strain>
    </source>
</reference>
<evidence type="ECO:0000256" key="6">
    <source>
        <dbReference type="ARBA" id="ARBA00022989"/>
    </source>
</evidence>
<keyword evidence="15" id="KW-1185">Reference proteome</keyword>
<comment type="caution">
    <text evidence="14">The sequence shown here is derived from an EMBL/GenBank/DDBJ whole genome shotgun (WGS) entry which is preliminary data.</text>
</comment>
<dbReference type="GO" id="GO:0006935">
    <property type="term" value="P:chemotaxis"/>
    <property type="evidence" value="ECO:0007669"/>
    <property type="project" value="UniProtKB-KW"/>
</dbReference>
<accession>A0A841THV6</accession>
<evidence type="ECO:0000259" key="13">
    <source>
        <dbReference type="PROSITE" id="PS50885"/>
    </source>
</evidence>
<feature type="domain" description="Methyl-accepting transducer" evidence="12">
    <location>
        <begin position="393"/>
        <end position="629"/>
    </location>
</feature>
<dbReference type="CDD" id="cd06225">
    <property type="entry name" value="HAMP"/>
    <property type="match status" value="1"/>
</dbReference>
<dbReference type="PROSITE" id="PS50885">
    <property type="entry name" value="HAMP"/>
    <property type="match status" value="1"/>
</dbReference>
<dbReference type="PROSITE" id="PS50111">
    <property type="entry name" value="CHEMOTAXIS_TRANSDUC_2"/>
    <property type="match status" value="1"/>
</dbReference>
<dbReference type="CDD" id="cd11386">
    <property type="entry name" value="MCP_signal"/>
    <property type="match status" value="1"/>
</dbReference>
<keyword evidence="7 11" id="KW-0472">Membrane</keyword>
<dbReference type="Pfam" id="PF00015">
    <property type="entry name" value="MCPsignal"/>
    <property type="match status" value="1"/>
</dbReference>
<evidence type="ECO:0000256" key="11">
    <source>
        <dbReference type="SAM" id="Phobius"/>
    </source>
</evidence>
<dbReference type="GO" id="GO:0005886">
    <property type="term" value="C:plasma membrane"/>
    <property type="evidence" value="ECO:0007669"/>
    <property type="project" value="UniProtKB-SubCell"/>
</dbReference>
<keyword evidence="2" id="KW-1003">Cell membrane</keyword>
<dbReference type="Pfam" id="PF00672">
    <property type="entry name" value="HAMP"/>
    <property type="match status" value="1"/>
</dbReference>
<dbReference type="SMART" id="SM00304">
    <property type="entry name" value="HAMP"/>
    <property type="match status" value="1"/>
</dbReference>
<dbReference type="InterPro" id="IPR003660">
    <property type="entry name" value="HAMP_dom"/>
</dbReference>
<keyword evidence="8 10" id="KW-0807">Transducer</keyword>
<evidence type="ECO:0000256" key="4">
    <source>
        <dbReference type="ARBA" id="ARBA00022500"/>
    </source>
</evidence>
<name>A0A841THV6_9BACL</name>
<dbReference type="GO" id="GO:0007165">
    <property type="term" value="P:signal transduction"/>
    <property type="evidence" value="ECO:0007669"/>
    <property type="project" value="UniProtKB-KW"/>
</dbReference>
<feature type="domain" description="HAMP" evidence="13">
    <location>
        <begin position="322"/>
        <end position="374"/>
    </location>
</feature>
<evidence type="ECO:0000256" key="7">
    <source>
        <dbReference type="ARBA" id="ARBA00023136"/>
    </source>
</evidence>
<dbReference type="InterPro" id="IPR029151">
    <property type="entry name" value="Sensor-like_sf"/>
</dbReference>
<protein>
    <submittedName>
        <fullName evidence="14">Methyl-accepting chemotaxis protein</fullName>
    </submittedName>
</protein>
<comment type="similarity">
    <text evidence="9">Belongs to the methyl-accepting chemotaxis (MCP) protein family.</text>
</comment>
<dbReference type="CDD" id="cd18773">
    <property type="entry name" value="PDC1_HK_sensor"/>
    <property type="match status" value="1"/>
</dbReference>
<keyword evidence="5 11" id="KW-0812">Transmembrane</keyword>
<evidence type="ECO:0000256" key="10">
    <source>
        <dbReference type="PROSITE-ProRule" id="PRU00284"/>
    </source>
</evidence>
<dbReference type="PANTHER" id="PTHR32089">
    <property type="entry name" value="METHYL-ACCEPTING CHEMOTAXIS PROTEIN MCPB"/>
    <property type="match status" value="1"/>
</dbReference>
<sequence>MNAPMQRKLFGIRVPKSGKSLLTIRNRLIVTFLFILIVPMLIVAWEAYETAKDKIDEQMINAATENVNLLNSTFDEFFSSKKNDVDLLSQLIDLSGVTSLNGSNIGQDLDVKGKLDKFKQIHNEAELVYVGTETGLYINSPDSLKNPDDYDPRQRSWYQLAMANKGQVIITSPYESLATNSFVVTVAKATADGKGVAAMNVSIGKLSDLTQSIKIGQEGYVYLLDQDRKYVYHPTNEIGSAAPDNEEIQNLFKSESDYFTYQLNGSTKKMVFSTNSETGWKIAGTMYQSEVDSEAAPIIRITLIVLGIALVIGLILVTFITLSILRPLHRLNQSALKISEGDLTEQVEVRRNDELGQLASSFNKMSSSLRSLIYHVSENTMQLAASAEQMNASSEQSTRSSEQVTMAVQEIAGGSELQTQRIYETNQEINEMVAQMGQISANAERLSGVAHHSLDQAQDGTVAVHTAVEQMNSIDSQASLLAGDIGALGERSSQIVRIVEVIEGIASQTNLLALNASIEAARAGEHGKGFAVVAAEIRKLAEQSRESAHQISEITSEIRKDTETAVTTMGHVAHAVKQGIDSVGTAGEAFEQIQRSVAKVSEQIGQVAAAALEMTRGAEKIKLAMDEVSGISENNSGSIQEVVANTEEQLASMEEISASAAMLARMAEELQSAISKFEV</sequence>
<dbReference type="AlphaFoldDB" id="A0A841THV6"/>
<evidence type="ECO:0000313" key="14">
    <source>
        <dbReference type="EMBL" id="MBB6679725.1"/>
    </source>
</evidence>
<keyword evidence="4" id="KW-0145">Chemotaxis</keyword>
<dbReference type="Pfam" id="PF02743">
    <property type="entry name" value="dCache_1"/>
    <property type="match status" value="1"/>
</dbReference>
<dbReference type="Gene3D" id="3.30.450.20">
    <property type="entry name" value="PAS domain"/>
    <property type="match status" value="2"/>
</dbReference>
<dbReference type="InterPro" id="IPR004089">
    <property type="entry name" value="MCPsignal_dom"/>
</dbReference>
<evidence type="ECO:0000256" key="1">
    <source>
        <dbReference type="ARBA" id="ARBA00004651"/>
    </source>
</evidence>